<evidence type="ECO:0008006" key="3">
    <source>
        <dbReference type="Google" id="ProtNLM"/>
    </source>
</evidence>
<dbReference type="AlphaFoldDB" id="A0A5C6QA71"/>
<name>A0A5C6QA71_9GAMM</name>
<proteinExistence type="predicted"/>
<accession>A0A5C6QA71</accession>
<keyword evidence="2" id="KW-1185">Reference proteome</keyword>
<evidence type="ECO:0000313" key="1">
    <source>
        <dbReference type="EMBL" id="TWX65876.1"/>
    </source>
</evidence>
<dbReference type="SUPFAM" id="SSF53850">
    <property type="entry name" value="Periplasmic binding protein-like II"/>
    <property type="match status" value="1"/>
</dbReference>
<dbReference type="EMBL" id="VOLT01000009">
    <property type="protein sequence ID" value="TWX65876.1"/>
    <property type="molecule type" value="Genomic_DNA"/>
</dbReference>
<dbReference type="Proteomes" id="UP000321822">
    <property type="component" value="Unassembled WGS sequence"/>
</dbReference>
<reference evidence="1 2" key="1">
    <citation type="submission" date="2019-07" db="EMBL/GenBank/DDBJ databases">
        <title>Genomes of sea-ice associated Colwellia species.</title>
        <authorList>
            <person name="Bowman J.P."/>
        </authorList>
    </citation>
    <scope>NUCLEOTIDE SEQUENCE [LARGE SCALE GENOMIC DNA]</scope>
    <source>
        <strain evidence="1 2">ACAM 459</strain>
    </source>
</reference>
<gene>
    <name evidence="1" type="ORF">ESZ36_16320</name>
</gene>
<organism evidence="1 2">
    <name type="scientific">Colwellia demingiae</name>
    <dbReference type="NCBI Taxonomy" id="89401"/>
    <lineage>
        <taxon>Bacteria</taxon>
        <taxon>Pseudomonadati</taxon>
        <taxon>Pseudomonadota</taxon>
        <taxon>Gammaproteobacteria</taxon>
        <taxon>Alteromonadales</taxon>
        <taxon>Colwelliaceae</taxon>
        <taxon>Colwellia</taxon>
    </lineage>
</organism>
<evidence type="ECO:0000313" key="2">
    <source>
        <dbReference type="Proteomes" id="UP000321822"/>
    </source>
</evidence>
<sequence>MQRVVLVLLALIQFLVVDINAAEIATFKINTTSSSEETKSSKMMKDLIKNLYERANYKVEFSHTTRKRESILLQQGKLDAVFARYRHIGDEDPNLIRLDPELIKAYGLIICQKSEFCQSYRHTTIGYLHQFQYAKTFCKEQKLNCREFNTEISLYRAMAAGFINVMVSYDVNIKILKKIRFDTQFFVKKLKELSFNSYHYLHIKNIKHLKQLSHTLTKLHHEGFIKKRFKRFQDESLSHKNITILP</sequence>
<protein>
    <recommendedName>
        <fullName evidence="3">Transporter substrate-binding domain-containing protein</fullName>
    </recommendedName>
</protein>
<comment type="caution">
    <text evidence="1">The sequence shown here is derived from an EMBL/GenBank/DDBJ whole genome shotgun (WGS) entry which is preliminary data.</text>
</comment>
<dbReference type="OrthoDB" id="6225805at2"/>
<dbReference type="RefSeq" id="WP_146789836.1">
    <property type="nucleotide sequence ID" value="NZ_VOLT01000009.1"/>
</dbReference>